<evidence type="ECO:0000256" key="5">
    <source>
        <dbReference type="ARBA" id="ARBA00022989"/>
    </source>
</evidence>
<dbReference type="EMBL" id="NLFK01000003">
    <property type="protein sequence ID" value="OZN25316.1"/>
    <property type="molecule type" value="Genomic_DNA"/>
</dbReference>
<dbReference type="GO" id="GO:0005886">
    <property type="term" value="C:plasma membrane"/>
    <property type="evidence" value="ECO:0007669"/>
    <property type="project" value="UniProtKB-SubCell"/>
</dbReference>
<dbReference type="Pfam" id="PF03601">
    <property type="entry name" value="Cons_hypoth698"/>
    <property type="match status" value="1"/>
</dbReference>
<name>A0A263HFH4_9PAST</name>
<evidence type="ECO:0000256" key="3">
    <source>
        <dbReference type="ARBA" id="ARBA00022475"/>
    </source>
</evidence>
<dbReference type="PANTHER" id="PTHR30106">
    <property type="entry name" value="INNER MEMBRANE PROTEIN YEIH-RELATED"/>
    <property type="match status" value="1"/>
</dbReference>
<keyword evidence="6 7" id="KW-0472">Membrane</keyword>
<dbReference type="InParanoid" id="A0A263HFH4"/>
<comment type="similarity">
    <text evidence="2">Belongs to the UPF0324 family.</text>
</comment>
<comment type="subcellular location">
    <subcellularLocation>
        <location evidence="1">Cell membrane</location>
        <topology evidence="1">Multi-pass membrane protein</topology>
    </subcellularLocation>
</comment>
<evidence type="ECO:0000313" key="9">
    <source>
        <dbReference type="EMBL" id="SUU35817.1"/>
    </source>
</evidence>
<reference evidence="8 10" key="1">
    <citation type="submission" date="2017-07" db="EMBL/GenBank/DDBJ databases">
        <title>Virulence factors identified in Actinobacillus seminis.</title>
        <authorList>
            <person name="Negrete-Abascal E."/>
            <person name="Vaca-Pacheco S."/>
            <person name="Montes-Garcia F."/>
            <person name="Leyto-Gil A.M."/>
            <person name="Fragoso-Garcia E."/>
            <person name="Carvente-Garcia R."/>
            <person name="Perez-Agueros S."/>
            <person name="Castelan-Sanchez H.G."/>
            <person name="Garcia-Molina A."/>
            <person name="Villamar T.E."/>
            <person name="Vazquez-Cruz C."/>
        </authorList>
    </citation>
    <scope>NUCLEOTIDE SEQUENCE [LARGE SCALE GENOMIC DNA]</scope>
    <source>
        <strain evidence="8 10">ATCC 15768</strain>
    </source>
</reference>
<feature type="transmembrane region" description="Helical" evidence="7">
    <location>
        <begin position="96"/>
        <end position="114"/>
    </location>
</feature>
<dbReference type="Proteomes" id="UP000254507">
    <property type="component" value="Unassembled WGS sequence"/>
</dbReference>
<keyword evidence="10" id="KW-1185">Reference proteome</keyword>
<evidence type="ECO:0000256" key="4">
    <source>
        <dbReference type="ARBA" id="ARBA00022692"/>
    </source>
</evidence>
<evidence type="ECO:0000313" key="10">
    <source>
        <dbReference type="Proteomes" id="UP000215738"/>
    </source>
</evidence>
<keyword evidence="3" id="KW-1003">Cell membrane</keyword>
<evidence type="ECO:0000256" key="1">
    <source>
        <dbReference type="ARBA" id="ARBA00004651"/>
    </source>
</evidence>
<dbReference type="FunCoup" id="A0A263HFH4">
    <property type="interactions" value="75"/>
</dbReference>
<dbReference type="Proteomes" id="UP000215738">
    <property type="component" value="Unassembled WGS sequence"/>
</dbReference>
<reference evidence="9 11" key="2">
    <citation type="submission" date="2018-06" db="EMBL/GenBank/DDBJ databases">
        <authorList>
            <consortium name="Pathogen Informatics"/>
            <person name="Doyle S."/>
        </authorList>
    </citation>
    <scope>NUCLEOTIDE SEQUENCE [LARGE SCALE GENOMIC DNA]</scope>
    <source>
        <strain evidence="9 11">NCTC10851</strain>
    </source>
</reference>
<gene>
    <name evidence="9" type="primary">yeiH</name>
    <name evidence="8" type="ORF">CFY87_04040</name>
    <name evidence="9" type="ORF">NCTC10851_01001</name>
</gene>
<sequence length="336" mass="36568">MKKIIGLTIVILVTLFAKMLSLSELVLHWQLSALTIAILLGLVIGNTLYPKLAPLADEGVAFAKGKLLRLGIVLYGFNITFQDIALVGGNAIMTDAIMLISTCCITCFLGIYLLKMDKHTVYLTATGCSICGAAAILAAEPVVKADSHKVSVAIALVVIFGTIAMFLYPMIYRYIDGLSAGQFGIYIGSSVHEVAQVYTAGKNISAQVADISVITKMLRVMMLAPFLILLSFYLHKSQNTSEAETATKFNMPWFALYFILLTVFNSFHLIPQEVVQWLLQIDSILLMMAMSALGLTTHVGAIKQAGVKPLILGFLVFLWLVIGGFGINLIMQFLFA</sequence>
<feature type="transmembrane region" description="Helical" evidence="7">
    <location>
        <begin position="27"/>
        <end position="49"/>
    </location>
</feature>
<feature type="transmembrane region" description="Helical" evidence="7">
    <location>
        <begin position="277"/>
        <end position="298"/>
    </location>
</feature>
<keyword evidence="5 7" id="KW-1133">Transmembrane helix</keyword>
<keyword evidence="4 7" id="KW-0812">Transmembrane</keyword>
<feature type="transmembrane region" description="Helical" evidence="7">
    <location>
        <begin position="254"/>
        <end position="271"/>
    </location>
</feature>
<dbReference type="NCBIfam" id="TIGR00698">
    <property type="entry name" value="YeiH family putative sulfate export transporter"/>
    <property type="match status" value="1"/>
</dbReference>
<feature type="transmembrane region" description="Helical" evidence="7">
    <location>
        <begin position="310"/>
        <end position="335"/>
    </location>
</feature>
<feature type="transmembrane region" description="Helical" evidence="7">
    <location>
        <begin position="151"/>
        <end position="171"/>
    </location>
</feature>
<dbReference type="RefSeq" id="WP_094945989.1">
    <property type="nucleotide sequence ID" value="NZ_JBMHIA010000020.1"/>
</dbReference>
<organism evidence="9 11">
    <name type="scientific">Actinobacillus seminis</name>
    <dbReference type="NCBI Taxonomy" id="722"/>
    <lineage>
        <taxon>Bacteria</taxon>
        <taxon>Pseudomonadati</taxon>
        <taxon>Pseudomonadota</taxon>
        <taxon>Gammaproteobacteria</taxon>
        <taxon>Pasteurellales</taxon>
        <taxon>Pasteurellaceae</taxon>
        <taxon>Actinobacillus</taxon>
    </lineage>
</organism>
<evidence type="ECO:0000256" key="2">
    <source>
        <dbReference type="ARBA" id="ARBA00007977"/>
    </source>
</evidence>
<proteinExistence type="inferred from homology"/>
<evidence type="ECO:0000313" key="8">
    <source>
        <dbReference type="EMBL" id="OZN25316.1"/>
    </source>
</evidence>
<dbReference type="OrthoDB" id="9805703at2"/>
<evidence type="ECO:0000256" key="6">
    <source>
        <dbReference type="ARBA" id="ARBA00023136"/>
    </source>
</evidence>
<dbReference type="InterPro" id="IPR018383">
    <property type="entry name" value="UPF0324_pro"/>
</dbReference>
<accession>A0A263HFH4</accession>
<dbReference type="InterPro" id="IPR004630">
    <property type="entry name" value="UPF0324_YeiH-like"/>
</dbReference>
<protein>
    <submittedName>
        <fullName evidence="9">Uncharacterized protein</fullName>
    </submittedName>
</protein>
<feature type="transmembrane region" description="Helical" evidence="7">
    <location>
        <begin position="213"/>
        <end position="234"/>
    </location>
</feature>
<evidence type="ECO:0000256" key="7">
    <source>
        <dbReference type="SAM" id="Phobius"/>
    </source>
</evidence>
<dbReference type="PANTHER" id="PTHR30106:SF2">
    <property type="entry name" value="UPF0324 INNER MEMBRANE PROTEIN YEIH"/>
    <property type="match status" value="1"/>
</dbReference>
<dbReference type="EMBL" id="UFSB01000001">
    <property type="protein sequence ID" value="SUU35817.1"/>
    <property type="molecule type" value="Genomic_DNA"/>
</dbReference>
<feature type="transmembrane region" description="Helical" evidence="7">
    <location>
        <begin position="70"/>
        <end position="90"/>
    </location>
</feature>
<dbReference type="AlphaFoldDB" id="A0A263HFH4"/>
<feature type="transmembrane region" description="Helical" evidence="7">
    <location>
        <begin position="121"/>
        <end position="139"/>
    </location>
</feature>
<evidence type="ECO:0000313" key="11">
    <source>
        <dbReference type="Proteomes" id="UP000254507"/>
    </source>
</evidence>